<reference evidence="9 10" key="1">
    <citation type="submission" date="2018-03" db="EMBL/GenBank/DDBJ databases">
        <title>Bacteriophage NCPPB3778 and a type I-E CRISPR drive the evolution of the US Biological Select Agent, Rathayibacter toxicus.</title>
        <authorList>
            <person name="Davis E.W.II."/>
            <person name="Tabima J.F."/>
            <person name="Weisberg A.J."/>
            <person name="Dantas Lopes L."/>
            <person name="Wiseman M.S."/>
            <person name="Wiseman M.S."/>
            <person name="Pupko T."/>
            <person name="Belcher M.S."/>
            <person name="Sechler A.J."/>
            <person name="Tancos M.A."/>
            <person name="Schroeder B.K."/>
            <person name="Murray T.D."/>
            <person name="Luster D.G."/>
            <person name="Schneider W.L."/>
            <person name="Rogers E."/>
            <person name="Andreote F.D."/>
            <person name="Grunwald N.J."/>
            <person name="Putnam M.L."/>
            <person name="Chang J.H."/>
        </authorList>
    </citation>
    <scope>NUCLEOTIDE SEQUENCE [LARGE SCALE GENOMIC DNA]</scope>
    <source>
        <strain evidence="9 10">DSM 15932</strain>
    </source>
</reference>
<organism evidence="9 10">
    <name type="scientific">Rathayibacter festucae DSM 15932</name>
    <dbReference type="NCBI Taxonomy" id="1328866"/>
    <lineage>
        <taxon>Bacteria</taxon>
        <taxon>Bacillati</taxon>
        <taxon>Actinomycetota</taxon>
        <taxon>Actinomycetes</taxon>
        <taxon>Micrococcales</taxon>
        <taxon>Microbacteriaceae</taxon>
        <taxon>Rathayibacter</taxon>
    </lineage>
</organism>
<accession>A0A3Q9UX89</accession>
<feature type="compositionally biased region" description="Basic and acidic residues" evidence="6">
    <location>
        <begin position="77"/>
        <end position="87"/>
    </location>
</feature>
<keyword evidence="5 7" id="KW-0472">Membrane</keyword>
<dbReference type="InterPro" id="IPR018076">
    <property type="entry name" value="T2SS_GspF_dom"/>
</dbReference>
<keyword evidence="2" id="KW-1003">Cell membrane</keyword>
<dbReference type="EMBL" id="CP028137">
    <property type="protein sequence ID" value="AZZ52585.1"/>
    <property type="molecule type" value="Genomic_DNA"/>
</dbReference>
<evidence type="ECO:0000313" key="9">
    <source>
        <dbReference type="EMBL" id="AZZ52585.1"/>
    </source>
</evidence>
<feature type="region of interest" description="Disordered" evidence="6">
    <location>
        <begin position="76"/>
        <end position="101"/>
    </location>
</feature>
<dbReference type="Proteomes" id="UP000285317">
    <property type="component" value="Chromosome"/>
</dbReference>
<evidence type="ECO:0000313" key="10">
    <source>
        <dbReference type="Proteomes" id="UP000285317"/>
    </source>
</evidence>
<dbReference type="PANTHER" id="PTHR35007:SF4">
    <property type="entry name" value="CONSERVED TRANSMEMBRANE PROTEIN-RELATED"/>
    <property type="match status" value="1"/>
</dbReference>
<evidence type="ECO:0000256" key="2">
    <source>
        <dbReference type="ARBA" id="ARBA00022475"/>
    </source>
</evidence>
<sequence>MKRGEGVDEVAAVVHRLSVLLAAGVAPASALAHLAASDDSEAAGAARRRRLLRAVAVEAARGGDVTAALLAGVPASRRGEGRRERERVPRRRGGAARPSRDRGEETAWAALAACWRVAADSGAPIAAALGELAESLRELGRARRDIEVALAGPLATSRVVGGLPLVALGFGTLLGFDVLGVLIGTVPGLVCLVGGLGLMLGAAAWTRRLVRGAGPGDPAPGLALDLLAVALAGGGSIGGGRERVLAALAECGLASGPPALAAAEPVLALSSAAGVPAGRLLRSEAALARVRAASEARERAARLGVTLLLPLGVCVLPAFLLLGVAPMMISVLLSTFAGQR</sequence>
<dbReference type="RefSeq" id="WP_127887274.1">
    <property type="nucleotide sequence ID" value="NZ_CP028137.1"/>
</dbReference>
<evidence type="ECO:0000256" key="3">
    <source>
        <dbReference type="ARBA" id="ARBA00022692"/>
    </source>
</evidence>
<dbReference type="KEGG" id="rfs:C1I64_11390"/>
<dbReference type="Pfam" id="PF00482">
    <property type="entry name" value="T2SSF"/>
    <property type="match status" value="1"/>
</dbReference>
<feature type="transmembrane region" description="Helical" evidence="7">
    <location>
        <begin position="148"/>
        <end position="173"/>
    </location>
</feature>
<feature type="domain" description="Type II secretion system protein GspF" evidence="8">
    <location>
        <begin position="15"/>
        <end position="170"/>
    </location>
</feature>
<comment type="subcellular location">
    <subcellularLocation>
        <location evidence="1">Cell membrane</location>
        <topology evidence="1">Multi-pass membrane protein</topology>
    </subcellularLocation>
</comment>
<protein>
    <submittedName>
        <fullName evidence="9">Pilus assembly protein TadB</fullName>
    </submittedName>
</protein>
<name>A0A3Q9UX89_9MICO</name>
<evidence type="ECO:0000256" key="4">
    <source>
        <dbReference type="ARBA" id="ARBA00022989"/>
    </source>
</evidence>
<evidence type="ECO:0000256" key="7">
    <source>
        <dbReference type="SAM" id="Phobius"/>
    </source>
</evidence>
<evidence type="ECO:0000256" key="1">
    <source>
        <dbReference type="ARBA" id="ARBA00004651"/>
    </source>
</evidence>
<dbReference type="PANTHER" id="PTHR35007">
    <property type="entry name" value="INTEGRAL MEMBRANE PROTEIN-RELATED"/>
    <property type="match status" value="1"/>
</dbReference>
<feature type="transmembrane region" description="Helical" evidence="7">
    <location>
        <begin position="307"/>
        <end position="333"/>
    </location>
</feature>
<evidence type="ECO:0000259" key="8">
    <source>
        <dbReference type="Pfam" id="PF00482"/>
    </source>
</evidence>
<feature type="transmembrane region" description="Helical" evidence="7">
    <location>
        <begin position="179"/>
        <end position="205"/>
    </location>
</feature>
<dbReference type="GO" id="GO:0005886">
    <property type="term" value="C:plasma membrane"/>
    <property type="evidence" value="ECO:0007669"/>
    <property type="project" value="UniProtKB-SubCell"/>
</dbReference>
<evidence type="ECO:0000256" key="5">
    <source>
        <dbReference type="ARBA" id="ARBA00023136"/>
    </source>
</evidence>
<evidence type="ECO:0000256" key="6">
    <source>
        <dbReference type="SAM" id="MobiDB-lite"/>
    </source>
</evidence>
<keyword evidence="4 7" id="KW-1133">Transmembrane helix</keyword>
<gene>
    <name evidence="9" type="ORF">C1I64_11390</name>
</gene>
<keyword evidence="3 7" id="KW-0812">Transmembrane</keyword>
<proteinExistence type="predicted"/>
<dbReference type="AlphaFoldDB" id="A0A3Q9UX89"/>